<keyword evidence="2" id="KW-1185">Reference proteome</keyword>
<name>A0ACD3B9U4_9AGAR</name>
<evidence type="ECO:0000313" key="2">
    <source>
        <dbReference type="Proteomes" id="UP000308600"/>
    </source>
</evidence>
<reference evidence="1 2" key="1">
    <citation type="journal article" date="2019" name="Nat. Ecol. Evol.">
        <title>Megaphylogeny resolves global patterns of mushroom evolution.</title>
        <authorList>
            <person name="Varga T."/>
            <person name="Krizsan K."/>
            <person name="Foldi C."/>
            <person name="Dima B."/>
            <person name="Sanchez-Garcia M."/>
            <person name="Sanchez-Ramirez S."/>
            <person name="Szollosi G.J."/>
            <person name="Szarkandi J.G."/>
            <person name="Papp V."/>
            <person name="Albert L."/>
            <person name="Andreopoulos W."/>
            <person name="Angelini C."/>
            <person name="Antonin V."/>
            <person name="Barry K.W."/>
            <person name="Bougher N.L."/>
            <person name="Buchanan P."/>
            <person name="Buyck B."/>
            <person name="Bense V."/>
            <person name="Catcheside P."/>
            <person name="Chovatia M."/>
            <person name="Cooper J."/>
            <person name="Damon W."/>
            <person name="Desjardin D."/>
            <person name="Finy P."/>
            <person name="Geml J."/>
            <person name="Haridas S."/>
            <person name="Hughes K."/>
            <person name="Justo A."/>
            <person name="Karasinski D."/>
            <person name="Kautmanova I."/>
            <person name="Kiss B."/>
            <person name="Kocsube S."/>
            <person name="Kotiranta H."/>
            <person name="LaButti K.M."/>
            <person name="Lechner B.E."/>
            <person name="Liimatainen K."/>
            <person name="Lipzen A."/>
            <person name="Lukacs Z."/>
            <person name="Mihaltcheva S."/>
            <person name="Morgado L.N."/>
            <person name="Niskanen T."/>
            <person name="Noordeloos M.E."/>
            <person name="Ohm R.A."/>
            <person name="Ortiz-Santana B."/>
            <person name="Ovrebo C."/>
            <person name="Racz N."/>
            <person name="Riley R."/>
            <person name="Savchenko A."/>
            <person name="Shiryaev A."/>
            <person name="Soop K."/>
            <person name="Spirin V."/>
            <person name="Szebenyi C."/>
            <person name="Tomsovsky M."/>
            <person name="Tulloss R.E."/>
            <person name="Uehling J."/>
            <person name="Grigoriev I.V."/>
            <person name="Vagvolgyi C."/>
            <person name="Papp T."/>
            <person name="Martin F.M."/>
            <person name="Miettinen O."/>
            <person name="Hibbett D.S."/>
            <person name="Nagy L.G."/>
        </authorList>
    </citation>
    <scope>NUCLEOTIDE SEQUENCE [LARGE SCALE GENOMIC DNA]</scope>
    <source>
        <strain evidence="1 2">NL-1719</strain>
    </source>
</reference>
<evidence type="ECO:0000313" key="1">
    <source>
        <dbReference type="EMBL" id="TFK74479.1"/>
    </source>
</evidence>
<sequence length="160" mass="17819">MFLARRCCRSLGRVPCSPHTRRISSGATNAQQTVETDSCGIPLRPSWSVHELLSSYAKPTLSTETLKHIHDLSALIPPAEGTEGYARLKRELEELIRLVEAVKLVDTTDVVIQGRREVEDADRKIPVDFVEKSDAYGAALLKNAARTKDGFYVVDADRKR</sequence>
<gene>
    <name evidence="1" type="ORF">BDN72DRAFT_833406</name>
</gene>
<organism evidence="1 2">
    <name type="scientific">Pluteus cervinus</name>
    <dbReference type="NCBI Taxonomy" id="181527"/>
    <lineage>
        <taxon>Eukaryota</taxon>
        <taxon>Fungi</taxon>
        <taxon>Dikarya</taxon>
        <taxon>Basidiomycota</taxon>
        <taxon>Agaricomycotina</taxon>
        <taxon>Agaricomycetes</taxon>
        <taxon>Agaricomycetidae</taxon>
        <taxon>Agaricales</taxon>
        <taxon>Pluteineae</taxon>
        <taxon>Pluteaceae</taxon>
        <taxon>Pluteus</taxon>
    </lineage>
</organism>
<proteinExistence type="predicted"/>
<dbReference type="Proteomes" id="UP000308600">
    <property type="component" value="Unassembled WGS sequence"/>
</dbReference>
<dbReference type="EMBL" id="ML208268">
    <property type="protein sequence ID" value="TFK74479.1"/>
    <property type="molecule type" value="Genomic_DNA"/>
</dbReference>
<protein>
    <submittedName>
        <fullName evidence="1">Uncharacterized protein</fullName>
    </submittedName>
</protein>
<accession>A0ACD3B9U4</accession>